<keyword evidence="11 13" id="KW-0472">Membrane</keyword>
<dbReference type="PANTHER" id="PTHR43298:SF2">
    <property type="entry name" value="FMN_FAD EXPORTER YEEO-RELATED"/>
    <property type="match status" value="1"/>
</dbReference>
<dbReference type="CDD" id="cd13137">
    <property type="entry name" value="MATE_NorM_like"/>
    <property type="match status" value="1"/>
</dbReference>
<evidence type="ECO:0000256" key="4">
    <source>
        <dbReference type="ARBA" id="ARBA00020268"/>
    </source>
</evidence>
<evidence type="ECO:0000256" key="12">
    <source>
        <dbReference type="ARBA" id="ARBA00031636"/>
    </source>
</evidence>
<dbReference type="STRING" id="474960.SAMN05216180_0315"/>
<dbReference type="PRINTS" id="PR00173">
    <property type="entry name" value="EDTRNSPORT"/>
</dbReference>
<dbReference type="NCBIfam" id="TIGR00797">
    <property type="entry name" value="matE"/>
    <property type="match status" value="1"/>
</dbReference>
<evidence type="ECO:0000256" key="7">
    <source>
        <dbReference type="ARBA" id="ARBA00022475"/>
    </source>
</evidence>
<keyword evidence="15" id="KW-1185">Reference proteome</keyword>
<feature type="transmembrane region" description="Helical" evidence="13">
    <location>
        <begin position="133"/>
        <end position="156"/>
    </location>
</feature>
<feature type="transmembrane region" description="Helical" evidence="13">
    <location>
        <begin position="387"/>
        <end position="407"/>
    </location>
</feature>
<feature type="transmembrane region" description="Helical" evidence="13">
    <location>
        <begin position="283"/>
        <end position="303"/>
    </location>
</feature>
<feature type="transmembrane region" description="Helical" evidence="13">
    <location>
        <begin position="357"/>
        <end position="375"/>
    </location>
</feature>
<dbReference type="Pfam" id="PF01554">
    <property type="entry name" value="MatE"/>
    <property type="match status" value="2"/>
</dbReference>
<sequence>MCKVWCKMFTKKQLVRLIVPLIVEQLLAATIGMADTLMVSGSGEAAVSGVSLVDSINLLLISIFAALSTGGAIVSAQYLGREDHPNANIAAKQLLLVTTGLATVIMSVCLIWRTSIINGLFGSAEPLVLQNALIYFLLSSLSYPFIAIYNSCAALFRAMGNSKISMFASILMNVTNIGGNAILIFGFGMGAAGAALATLLSRMLGATIMIILLRNPHNTIRLDTVFRLGFHPEMIKSILRIGVPTGLENGMFNIGKILVQGLIASFGTIAITANAVANGVAGLAQIPGSAIGLAMVTVIGQCVGAKEYEQAKNYTLKLTGAAYAMMTVTNLLVVISLSPIIGWYSVSAQTAVVAKQILIYHSVCSILIWTPSFALPNGLRAANDVRFTMITSVISMWVFRIGFSYIIGQWLGWGVLGVWVAMSIDWLFRAIVFVTRFFSGKWQNKQFI</sequence>
<feature type="transmembrane region" description="Helical" evidence="13">
    <location>
        <begin position="257"/>
        <end position="277"/>
    </location>
</feature>
<keyword evidence="9 13" id="KW-1133">Transmembrane helix</keyword>
<dbReference type="InterPro" id="IPR048279">
    <property type="entry name" value="MdtK-like"/>
</dbReference>
<dbReference type="GO" id="GO:0042910">
    <property type="term" value="F:xenobiotic transmembrane transporter activity"/>
    <property type="evidence" value="ECO:0007669"/>
    <property type="project" value="InterPro"/>
</dbReference>
<dbReference type="AlphaFoldDB" id="A0A1H7YXE3"/>
<dbReference type="EMBL" id="FOCG01000001">
    <property type="protein sequence ID" value="SEM50830.1"/>
    <property type="molecule type" value="Genomic_DNA"/>
</dbReference>
<evidence type="ECO:0000256" key="8">
    <source>
        <dbReference type="ARBA" id="ARBA00022692"/>
    </source>
</evidence>
<comment type="function">
    <text evidence="1">Multidrug efflux pump.</text>
</comment>
<dbReference type="InterPro" id="IPR050222">
    <property type="entry name" value="MATE_MdtK"/>
</dbReference>
<dbReference type="GO" id="GO:0006811">
    <property type="term" value="P:monoatomic ion transport"/>
    <property type="evidence" value="ECO:0007669"/>
    <property type="project" value="UniProtKB-KW"/>
</dbReference>
<evidence type="ECO:0000256" key="11">
    <source>
        <dbReference type="ARBA" id="ARBA00023136"/>
    </source>
</evidence>
<evidence type="ECO:0000256" key="3">
    <source>
        <dbReference type="ARBA" id="ARBA00010199"/>
    </source>
</evidence>
<dbReference type="GO" id="GO:0005886">
    <property type="term" value="C:plasma membrane"/>
    <property type="evidence" value="ECO:0007669"/>
    <property type="project" value="UniProtKB-SubCell"/>
</dbReference>
<gene>
    <name evidence="14" type="ORF">SAMN05216180_0315</name>
</gene>
<feature type="transmembrane region" description="Helical" evidence="13">
    <location>
        <begin position="55"/>
        <end position="74"/>
    </location>
</feature>
<keyword evidence="6" id="KW-0050">Antiport</keyword>
<comment type="subcellular location">
    <subcellularLocation>
        <location evidence="2">Cell membrane</location>
        <topology evidence="2">Multi-pass membrane protein</topology>
    </subcellularLocation>
</comment>
<dbReference type="GO" id="GO:0015297">
    <property type="term" value="F:antiporter activity"/>
    <property type="evidence" value="ECO:0007669"/>
    <property type="project" value="UniProtKB-KW"/>
</dbReference>
<evidence type="ECO:0000256" key="10">
    <source>
        <dbReference type="ARBA" id="ARBA00023065"/>
    </source>
</evidence>
<organism evidence="14 15">
    <name type="scientific">Hydrogenoanaerobacterium saccharovorans</name>
    <dbReference type="NCBI Taxonomy" id="474960"/>
    <lineage>
        <taxon>Bacteria</taxon>
        <taxon>Bacillati</taxon>
        <taxon>Bacillota</taxon>
        <taxon>Clostridia</taxon>
        <taxon>Eubacteriales</taxon>
        <taxon>Oscillospiraceae</taxon>
        <taxon>Hydrogenoanaerobacterium</taxon>
    </lineage>
</organism>
<comment type="similarity">
    <text evidence="3">Belongs to the multi antimicrobial extrusion (MATE) (TC 2.A.66.1) family.</text>
</comment>
<accession>A0A1H7YXE3</accession>
<dbReference type="Proteomes" id="UP000199158">
    <property type="component" value="Unassembled WGS sequence"/>
</dbReference>
<protein>
    <recommendedName>
        <fullName evidence="4">Probable multidrug resistance protein NorM</fullName>
    </recommendedName>
    <alternativeName>
        <fullName evidence="12">Multidrug-efflux transporter</fullName>
    </alternativeName>
</protein>
<keyword evidence="5" id="KW-0813">Transport</keyword>
<evidence type="ECO:0000313" key="14">
    <source>
        <dbReference type="EMBL" id="SEM50830.1"/>
    </source>
</evidence>
<evidence type="ECO:0000256" key="9">
    <source>
        <dbReference type="ARBA" id="ARBA00022989"/>
    </source>
</evidence>
<dbReference type="PANTHER" id="PTHR43298">
    <property type="entry name" value="MULTIDRUG RESISTANCE PROTEIN NORM-RELATED"/>
    <property type="match status" value="1"/>
</dbReference>
<dbReference type="InterPro" id="IPR002528">
    <property type="entry name" value="MATE_fam"/>
</dbReference>
<proteinExistence type="inferred from homology"/>
<feature type="transmembrane region" description="Helical" evidence="13">
    <location>
        <begin position="168"/>
        <end position="188"/>
    </location>
</feature>
<feature type="transmembrane region" description="Helical" evidence="13">
    <location>
        <begin position="413"/>
        <end position="438"/>
    </location>
</feature>
<evidence type="ECO:0000256" key="1">
    <source>
        <dbReference type="ARBA" id="ARBA00003408"/>
    </source>
</evidence>
<keyword evidence="7" id="KW-1003">Cell membrane</keyword>
<keyword evidence="8 13" id="KW-0812">Transmembrane</keyword>
<evidence type="ECO:0000256" key="6">
    <source>
        <dbReference type="ARBA" id="ARBA00022449"/>
    </source>
</evidence>
<feature type="transmembrane region" description="Helical" evidence="13">
    <location>
        <begin position="323"/>
        <end position="345"/>
    </location>
</feature>
<evidence type="ECO:0000313" key="15">
    <source>
        <dbReference type="Proteomes" id="UP000199158"/>
    </source>
</evidence>
<feature type="transmembrane region" description="Helical" evidence="13">
    <location>
        <begin position="194"/>
        <end position="213"/>
    </location>
</feature>
<feature type="transmembrane region" description="Helical" evidence="13">
    <location>
        <begin position="94"/>
        <end position="113"/>
    </location>
</feature>
<evidence type="ECO:0000256" key="2">
    <source>
        <dbReference type="ARBA" id="ARBA00004651"/>
    </source>
</evidence>
<evidence type="ECO:0000256" key="13">
    <source>
        <dbReference type="SAM" id="Phobius"/>
    </source>
</evidence>
<name>A0A1H7YXE3_9FIRM</name>
<keyword evidence="10" id="KW-0406">Ion transport</keyword>
<dbReference type="PIRSF" id="PIRSF006603">
    <property type="entry name" value="DinF"/>
    <property type="match status" value="1"/>
</dbReference>
<reference evidence="14 15" key="1">
    <citation type="submission" date="2016-10" db="EMBL/GenBank/DDBJ databases">
        <authorList>
            <person name="de Groot N.N."/>
        </authorList>
    </citation>
    <scope>NUCLEOTIDE SEQUENCE [LARGE SCALE GENOMIC DNA]</scope>
    <source>
        <strain evidence="14 15">CGMCC 1.5070</strain>
    </source>
</reference>
<evidence type="ECO:0000256" key="5">
    <source>
        <dbReference type="ARBA" id="ARBA00022448"/>
    </source>
</evidence>